<name>A0A7N4V4C7_SARHA</name>
<dbReference type="Ensembl" id="ENSSHAT00000037201.1">
    <property type="protein sequence ID" value="ENSSHAP00000038394.1"/>
    <property type="gene ID" value="ENSSHAG00000004996.2"/>
</dbReference>
<keyword evidence="5" id="KW-0967">Endosome</keyword>
<dbReference type="PANTHER" id="PTHR13364:SF6">
    <property type="entry name" value="SPERMATOGENESIS-DEFECTIVE PROTEIN 39 HOMOLOG"/>
    <property type="match status" value="1"/>
</dbReference>
<evidence type="ECO:0000256" key="2">
    <source>
        <dbReference type="ARBA" id="ARBA00004541"/>
    </source>
</evidence>
<dbReference type="PANTHER" id="PTHR13364">
    <property type="entry name" value="DEFECTIVE SPERMATOGENESIS PROTEIN 39"/>
    <property type="match status" value="1"/>
</dbReference>
<dbReference type="Proteomes" id="UP000007648">
    <property type="component" value="Unassembled WGS sequence"/>
</dbReference>
<reference evidence="11" key="3">
    <citation type="submission" date="2025-09" db="UniProtKB">
        <authorList>
            <consortium name="Ensembl"/>
        </authorList>
    </citation>
    <scope>IDENTIFICATION</scope>
</reference>
<dbReference type="InterPro" id="IPR040057">
    <property type="entry name" value="Spe-39"/>
</dbReference>
<accession>A0A7N4V4C7</accession>
<evidence type="ECO:0000256" key="3">
    <source>
        <dbReference type="ARBA" id="ARBA00004603"/>
    </source>
</evidence>
<dbReference type="GO" id="GO:0007034">
    <property type="term" value="P:vacuolar transport"/>
    <property type="evidence" value="ECO:0007669"/>
    <property type="project" value="TreeGrafter"/>
</dbReference>
<evidence type="ECO:0000256" key="1">
    <source>
        <dbReference type="ARBA" id="ARBA00004412"/>
    </source>
</evidence>
<organism evidence="11 12">
    <name type="scientific">Sarcophilus harrisii</name>
    <name type="common">Tasmanian devil</name>
    <name type="synonym">Sarcophilus laniarius</name>
    <dbReference type="NCBI Taxonomy" id="9305"/>
    <lineage>
        <taxon>Eukaryota</taxon>
        <taxon>Metazoa</taxon>
        <taxon>Chordata</taxon>
        <taxon>Craniata</taxon>
        <taxon>Vertebrata</taxon>
        <taxon>Euteleostomi</taxon>
        <taxon>Mammalia</taxon>
        <taxon>Metatheria</taxon>
        <taxon>Dasyuromorphia</taxon>
        <taxon>Dasyuridae</taxon>
        <taxon>Sarcophilus</taxon>
    </lineage>
</organism>
<evidence type="ECO:0000256" key="6">
    <source>
        <dbReference type="ARBA" id="ARBA00023329"/>
    </source>
</evidence>
<dbReference type="GO" id="GO:0006886">
    <property type="term" value="P:intracellular protein transport"/>
    <property type="evidence" value="ECO:0007669"/>
    <property type="project" value="InterPro"/>
</dbReference>
<feature type="domain" description="Vps16 C-terminal" evidence="10">
    <location>
        <begin position="126"/>
        <end position="227"/>
    </location>
</feature>
<evidence type="ECO:0000256" key="5">
    <source>
        <dbReference type="ARBA" id="ARBA00022753"/>
    </source>
</evidence>
<reference evidence="11 12" key="1">
    <citation type="journal article" date="2011" name="Proc. Natl. Acad. Sci. U.S.A.">
        <title>Genetic diversity and population structure of the endangered marsupial Sarcophilus harrisii (Tasmanian devil).</title>
        <authorList>
            <person name="Miller W."/>
            <person name="Hayes V.M."/>
            <person name="Ratan A."/>
            <person name="Petersen D.C."/>
            <person name="Wittekindt N.E."/>
            <person name="Miller J."/>
            <person name="Walenz B."/>
            <person name="Knight J."/>
            <person name="Qi J."/>
            <person name="Zhao F."/>
            <person name="Wang Q."/>
            <person name="Bedoya-Reina O.C."/>
            <person name="Katiyar N."/>
            <person name="Tomsho L.P."/>
            <person name="Kasson L.M."/>
            <person name="Hardie R.A."/>
            <person name="Woodbridge P."/>
            <person name="Tindall E.A."/>
            <person name="Bertelsen M.F."/>
            <person name="Dixon D."/>
            <person name="Pyecroft S."/>
            <person name="Helgen K.M."/>
            <person name="Lesk A.M."/>
            <person name="Pringle T.H."/>
            <person name="Patterson N."/>
            <person name="Zhang Y."/>
            <person name="Kreiss A."/>
            <person name="Woods G.M."/>
            <person name="Jones M.E."/>
            <person name="Schuster S.C."/>
        </authorList>
    </citation>
    <scope>NUCLEOTIDE SEQUENCE [LARGE SCALE GENOMIC DNA]</scope>
</reference>
<evidence type="ECO:0000256" key="9">
    <source>
        <dbReference type="SAM" id="MobiDB-lite"/>
    </source>
</evidence>
<dbReference type="AlphaFoldDB" id="A0A7N4V4C7"/>
<feature type="region of interest" description="Disordered" evidence="9">
    <location>
        <begin position="80"/>
        <end position="100"/>
    </location>
</feature>
<evidence type="ECO:0000313" key="11">
    <source>
        <dbReference type="Ensembl" id="ENSSHAP00000038394.1"/>
    </source>
</evidence>
<evidence type="ECO:0000313" key="12">
    <source>
        <dbReference type="Proteomes" id="UP000007648"/>
    </source>
</evidence>
<proteinExistence type="predicted"/>
<dbReference type="GO" id="GO:0005770">
    <property type="term" value="C:late endosome"/>
    <property type="evidence" value="ECO:0007669"/>
    <property type="project" value="UniProtKB-SubCell"/>
</dbReference>
<sequence length="443" mass="51858">MSRTKVDEEEYWHSSKFKAFTFDDDDDELCQLKESKRAVNSLRDIVDDDDDDLERVSWSGEPVGRRSRLGSFQSLSDALSDVPPKNYAPELRRPKGEYKDYSSDWSLSDTVRRLQKGKVCSLERFRSLQDKLQLLEEAVTIHDGNVITAVLIFLKRTLSKEILFRELEVRQIALRHLIHFLKEIGDQKMLLDLFRYLDRTEELALSQYQEHLNIQDPEKRKEFLKSCIGLPFSVEDAAHVQDHYTLLERQIIIEVNDRHLESSGQTEIFRKHPRKASILNMPLVTTLFYSCFYHYTEPEGTFSSPINLKKTFKIPDKQYVLTALAARAKLRAWQDVDALFTTKNWLGYTKKRAPIGFHRVVEILHKNNAPVQVLQEYIRLVEDVDTKLNLATKFKCHDVVIETYRDLKDRQQLIAYRCKVDKASVEEEKIDGILSSTQIRWKN</sequence>
<evidence type="ECO:0000259" key="10">
    <source>
        <dbReference type="Pfam" id="PF04840"/>
    </source>
</evidence>
<protein>
    <recommendedName>
        <fullName evidence="4">Spermatogenesis-defective protein 39 homolog</fullName>
    </recommendedName>
    <alternativeName>
        <fullName evidence="7">VPS33B-interacting protein in apical-basolateral polarity regulator</fullName>
    </alternativeName>
    <alternativeName>
        <fullName evidence="8">VPS33B-interacting protein in polarity and apical restriction</fullName>
    </alternativeName>
</protein>
<comment type="subcellular location">
    <subcellularLocation>
        <location evidence="2">Cytoplasmic vesicle</location>
    </subcellularLocation>
    <subcellularLocation>
        <location evidence="1">Early endosome</location>
    </subcellularLocation>
    <subcellularLocation>
        <location evidence="3">Late endosome</location>
    </subcellularLocation>
</comment>
<keyword evidence="6" id="KW-0968">Cytoplasmic vesicle</keyword>
<feature type="compositionally biased region" description="Basic and acidic residues" evidence="9">
    <location>
        <begin position="90"/>
        <end position="100"/>
    </location>
</feature>
<dbReference type="GO" id="GO:0005769">
    <property type="term" value="C:early endosome"/>
    <property type="evidence" value="ECO:0007669"/>
    <property type="project" value="UniProtKB-SubCell"/>
</dbReference>
<dbReference type="InterPro" id="IPR006925">
    <property type="entry name" value="Vps16_C"/>
</dbReference>
<gene>
    <name evidence="11" type="primary">VIPAS39</name>
</gene>
<evidence type="ECO:0000256" key="7">
    <source>
        <dbReference type="ARBA" id="ARBA00029984"/>
    </source>
</evidence>
<evidence type="ECO:0000256" key="4">
    <source>
        <dbReference type="ARBA" id="ARBA00019368"/>
    </source>
</evidence>
<reference evidence="11" key="2">
    <citation type="submission" date="2025-08" db="UniProtKB">
        <authorList>
            <consortium name="Ensembl"/>
        </authorList>
    </citation>
    <scope>IDENTIFICATION</scope>
</reference>
<dbReference type="GeneTree" id="ENSGT00390000013955"/>
<evidence type="ECO:0000256" key="8">
    <source>
        <dbReference type="ARBA" id="ARBA00031270"/>
    </source>
</evidence>
<dbReference type="Pfam" id="PF04840">
    <property type="entry name" value="Vps16_C"/>
    <property type="match status" value="1"/>
</dbReference>
<keyword evidence="12" id="KW-1185">Reference proteome</keyword>